<dbReference type="GO" id="GO:0007129">
    <property type="term" value="P:homologous chromosome pairing at meiosis"/>
    <property type="evidence" value="ECO:0007669"/>
    <property type="project" value="InterPro"/>
</dbReference>
<protein>
    <recommendedName>
        <fullName evidence="4">Spermatogenesis-associated protein 22</fullName>
    </recommendedName>
</protein>
<proteinExistence type="predicted"/>
<feature type="compositionally biased region" description="Polar residues" evidence="1">
    <location>
        <begin position="205"/>
        <end position="219"/>
    </location>
</feature>
<feature type="compositionally biased region" description="Low complexity" evidence="1">
    <location>
        <begin position="185"/>
        <end position="196"/>
    </location>
</feature>
<dbReference type="PaxDb" id="8022-A0A060XR99"/>
<sequence>MNSLDSLSGHCNKMRRYEMQQARPTAGCLSVPLFTQKKRSRLPLTSNPSENEFCSNNEYMSTHSAVSSNNISGNTEYFQGQDPGCPAPAAQNSQWNRQGNQHQSQPQFQYPNSRLAPEPVRRNFAPLPHPYKAVNTGPQMGQQQPPVRQDSRAPINPRQSNYNGPCSSGNTQSKPVPPGSYSHMGQQQQSGYRQGQANPPEPPLCSQQSTPITTTSRQTPGPPNRQTPSPGPQQQKQNTSWKFKMTTNTGLQKQLMDSRDIYQTQNTSQSQVQHTPPVFQIKPATENSLRILTAVIDGMRHWSQFKDSAPYLFEIFATLDSAVTAGSHGAKNFLMRDGKEVVQCVFYENELDLPRLIRGQVHRCVGNYDRTRNTLTCMSVRAALQSEQRNAQESVKASDAEMRGLVKSLSEV</sequence>
<feature type="compositionally biased region" description="Polar residues" evidence="1">
    <location>
        <begin position="157"/>
        <end position="174"/>
    </location>
</feature>
<dbReference type="PANTHER" id="PTHR35258:SF1">
    <property type="entry name" value="SPERMATOGENESIS-ASSOCIATED PROTEIN 22"/>
    <property type="match status" value="1"/>
</dbReference>
<dbReference type="InterPro" id="IPR033536">
    <property type="entry name" value="Spata22"/>
</dbReference>
<evidence type="ECO:0000313" key="2">
    <source>
        <dbReference type="EMBL" id="CDQ81782.1"/>
    </source>
</evidence>
<organism evidence="2 3">
    <name type="scientific">Oncorhynchus mykiss</name>
    <name type="common">Rainbow trout</name>
    <name type="synonym">Salmo gairdneri</name>
    <dbReference type="NCBI Taxonomy" id="8022"/>
    <lineage>
        <taxon>Eukaryota</taxon>
        <taxon>Metazoa</taxon>
        <taxon>Chordata</taxon>
        <taxon>Craniata</taxon>
        <taxon>Vertebrata</taxon>
        <taxon>Euteleostomi</taxon>
        <taxon>Actinopterygii</taxon>
        <taxon>Neopterygii</taxon>
        <taxon>Teleostei</taxon>
        <taxon>Protacanthopterygii</taxon>
        <taxon>Salmoniformes</taxon>
        <taxon>Salmonidae</taxon>
        <taxon>Salmoninae</taxon>
        <taxon>Oncorhynchus</taxon>
    </lineage>
</organism>
<feature type="compositionally biased region" description="Polar residues" evidence="1">
    <location>
        <begin position="136"/>
        <end position="146"/>
    </location>
</feature>
<dbReference type="AlphaFoldDB" id="A0A060XR99"/>
<dbReference type="GO" id="GO:0051445">
    <property type="term" value="P:regulation of meiotic cell cycle"/>
    <property type="evidence" value="ECO:0007669"/>
    <property type="project" value="TreeGrafter"/>
</dbReference>
<dbReference type="STRING" id="8022.A0A060XR99"/>
<feature type="region of interest" description="Disordered" evidence="1">
    <location>
        <begin position="64"/>
        <end position="241"/>
    </location>
</feature>
<accession>A0A060XR99</accession>
<dbReference type="GO" id="GO:0007276">
    <property type="term" value="P:gamete generation"/>
    <property type="evidence" value="ECO:0007669"/>
    <property type="project" value="InterPro"/>
</dbReference>
<dbReference type="EMBL" id="FR905834">
    <property type="protein sequence ID" value="CDQ81782.1"/>
    <property type="molecule type" value="Genomic_DNA"/>
</dbReference>
<evidence type="ECO:0008006" key="4">
    <source>
        <dbReference type="Google" id="ProtNLM"/>
    </source>
</evidence>
<feature type="compositionally biased region" description="Polar residues" evidence="1">
    <location>
        <begin position="232"/>
        <end position="241"/>
    </location>
</feature>
<feature type="compositionally biased region" description="Polar residues" evidence="1">
    <location>
        <begin position="90"/>
        <end position="112"/>
    </location>
</feature>
<dbReference type="GO" id="GO:0000711">
    <property type="term" value="P:meiotic DNA repair synthesis"/>
    <property type="evidence" value="ECO:0007669"/>
    <property type="project" value="InterPro"/>
</dbReference>
<dbReference type="PANTHER" id="PTHR35258">
    <property type="entry name" value="SPERMATOGENESIS-ASSOCIATED PROTEIN 22"/>
    <property type="match status" value="1"/>
</dbReference>
<reference evidence="2" key="2">
    <citation type="submission" date="2014-03" db="EMBL/GenBank/DDBJ databases">
        <authorList>
            <person name="Genoscope - CEA"/>
        </authorList>
    </citation>
    <scope>NUCLEOTIDE SEQUENCE</scope>
</reference>
<name>A0A060XR99_ONCMY</name>
<evidence type="ECO:0000256" key="1">
    <source>
        <dbReference type="SAM" id="MobiDB-lite"/>
    </source>
</evidence>
<reference evidence="2" key="1">
    <citation type="journal article" date="2014" name="Nat. Commun.">
        <title>The rainbow trout genome provides novel insights into evolution after whole-genome duplication in vertebrates.</title>
        <authorList>
            <person name="Berthelot C."/>
            <person name="Brunet F."/>
            <person name="Chalopin D."/>
            <person name="Juanchich A."/>
            <person name="Bernard M."/>
            <person name="Noel B."/>
            <person name="Bento P."/>
            <person name="Da Silva C."/>
            <person name="Labadie K."/>
            <person name="Alberti A."/>
            <person name="Aury J.M."/>
            <person name="Louis A."/>
            <person name="Dehais P."/>
            <person name="Bardou P."/>
            <person name="Montfort J."/>
            <person name="Klopp C."/>
            <person name="Cabau C."/>
            <person name="Gaspin C."/>
            <person name="Thorgaard G.H."/>
            <person name="Boussaha M."/>
            <person name="Quillet E."/>
            <person name="Guyomard R."/>
            <person name="Galiana D."/>
            <person name="Bobe J."/>
            <person name="Volff J.N."/>
            <person name="Genet C."/>
            <person name="Wincker P."/>
            <person name="Jaillon O."/>
            <person name="Roest Crollius H."/>
            <person name="Guiguen Y."/>
        </authorList>
    </citation>
    <scope>NUCLEOTIDE SEQUENCE [LARGE SCALE GENOMIC DNA]</scope>
</reference>
<dbReference type="Proteomes" id="UP000193380">
    <property type="component" value="Unassembled WGS sequence"/>
</dbReference>
<evidence type="ECO:0000313" key="3">
    <source>
        <dbReference type="Proteomes" id="UP000193380"/>
    </source>
</evidence>
<gene>
    <name evidence="2" type="ORF">GSONMT00056379001</name>
</gene>
<feature type="compositionally biased region" description="Polar residues" evidence="1">
    <location>
        <begin position="64"/>
        <end position="78"/>
    </location>
</feature>
<feature type="compositionally biased region" description="Pro residues" evidence="1">
    <location>
        <begin position="220"/>
        <end position="231"/>
    </location>
</feature>